<gene>
    <name evidence="2" type="ORF">EVOR1521_LOCUS2711</name>
</gene>
<evidence type="ECO:0008006" key="4">
    <source>
        <dbReference type="Google" id="ProtNLM"/>
    </source>
</evidence>
<proteinExistence type="predicted"/>
<accession>A0AA36HP43</accession>
<dbReference type="InterPro" id="IPR011989">
    <property type="entry name" value="ARM-like"/>
</dbReference>
<evidence type="ECO:0000313" key="3">
    <source>
        <dbReference type="Proteomes" id="UP001178507"/>
    </source>
</evidence>
<keyword evidence="3" id="KW-1185">Reference proteome</keyword>
<keyword evidence="1" id="KW-0175">Coiled coil</keyword>
<dbReference type="InterPro" id="IPR016024">
    <property type="entry name" value="ARM-type_fold"/>
</dbReference>
<organism evidence="2 3">
    <name type="scientific">Effrenium voratum</name>
    <dbReference type="NCBI Taxonomy" id="2562239"/>
    <lineage>
        <taxon>Eukaryota</taxon>
        <taxon>Sar</taxon>
        <taxon>Alveolata</taxon>
        <taxon>Dinophyceae</taxon>
        <taxon>Suessiales</taxon>
        <taxon>Symbiodiniaceae</taxon>
        <taxon>Effrenium</taxon>
    </lineage>
</organism>
<name>A0AA36HP43_9DINO</name>
<protein>
    <recommendedName>
        <fullName evidence="4">HEAT repeat domain-containing protein</fullName>
    </recommendedName>
</protein>
<dbReference type="SUPFAM" id="SSF48371">
    <property type="entry name" value="ARM repeat"/>
    <property type="match status" value="1"/>
</dbReference>
<comment type="caution">
    <text evidence="2">The sequence shown here is derived from an EMBL/GenBank/DDBJ whole genome shotgun (WGS) entry which is preliminary data.</text>
</comment>
<sequence length="197" mass="21334">MRIVRCAFGGLRHFVARPLAAAAFPRKFSAEGSEPVLSQLARVVSKEGTGAIQQLAAHPDAAELRRDQLRRLSAEAEKDSAKAEEAIREAEKAMEEEHFLVRLAGIHAIARVSPVGTELWHKVAELSDDPEELVRVAVPRAIGRMAEPGDAEALEFLDRMQQETKDRSVRYAARDAANRLRGSFGALGGGSAAAMLG</sequence>
<evidence type="ECO:0000256" key="1">
    <source>
        <dbReference type="SAM" id="Coils"/>
    </source>
</evidence>
<reference evidence="2" key="1">
    <citation type="submission" date="2023-08" db="EMBL/GenBank/DDBJ databases">
        <authorList>
            <person name="Chen Y."/>
            <person name="Shah S."/>
            <person name="Dougan E. K."/>
            <person name="Thang M."/>
            <person name="Chan C."/>
        </authorList>
    </citation>
    <scope>NUCLEOTIDE SEQUENCE</scope>
</reference>
<dbReference type="EMBL" id="CAUJNA010000152">
    <property type="protein sequence ID" value="CAJ1372687.1"/>
    <property type="molecule type" value="Genomic_DNA"/>
</dbReference>
<evidence type="ECO:0000313" key="2">
    <source>
        <dbReference type="EMBL" id="CAJ1372687.1"/>
    </source>
</evidence>
<dbReference type="Gene3D" id="1.25.10.10">
    <property type="entry name" value="Leucine-rich Repeat Variant"/>
    <property type="match status" value="1"/>
</dbReference>
<dbReference type="AlphaFoldDB" id="A0AA36HP43"/>
<dbReference type="Proteomes" id="UP001178507">
    <property type="component" value="Unassembled WGS sequence"/>
</dbReference>
<feature type="coiled-coil region" evidence="1">
    <location>
        <begin position="66"/>
        <end position="96"/>
    </location>
</feature>